<dbReference type="CDD" id="cd23659">
    <property type="entry name" value="USP_At3g01520-like"/>
    <property type="match status" value="1"/>
</dbReference>
<proteinExistence type="predicted"/>
<evidence type="ECO:0000313" key="3">
    <source>
        <dbReference type="Proteomes" id="UP000623129"/>
    </source>
</evidence>
<dbReference type="Proteomes" id="UP000623129">
    <property type="component" value="Unassembled WGS sequence"/>
</dbReference>
<dbReference type="PANTHER" id="PTHR47000:SF1">
    <property type="entry name" value="ADENINE NUCLEOTIDE ALPHA HYDROLASES-LIKE SUPERFAMILY PROTEIN"/>
    <property type="match status" value="1"/>
</dbReference>
<dbReference type="PANTHER" id="PTHR47000">
    <property type="entry name" value="ADENINE NUCLEOTIDE ALPHA HYDROLASES-LIKE SUPERFAMILY PROTEIN"/>
    <property type="match status" value="1"/>
</dbReference>
<name>A0A833RB22_9POAL</name>
<reference evidence="2" key="1">
    <citation type="submission" date="2020-01" db="EMBL/GenBank/DDBJ databases">
        <title>Genome sequence of Kobresia littledalei, the first chromosome-level genome in the family Cyperaceae.</title>
        <authorList>
            <person name="Qu G."/>
        </authorList>
    </citation>
    <scope>NUCLEOTIDE SEQUENCE</scope>
    <source>
        <strain evidence="2">C.B.Clarke</strain>
        <tissue evidence="2">Leaf</tissue>
    </source>
</reference>
<keyword evidence="3" id="KW-1185">Reference proteome</keyword>
<dbReference type="InterPro" id="IPR006015">
    <property type="entry name" value="Universal_stress_UspA"/>
</dbReference>
<dbReference type="PRINTS" id="PR01438">
    <property type="entry name" value="UNVRSLSTRESS"/>
</dbReference>
<feature type="domain" description="UspA" evidence="1">
    <location>
        <begin position="60"/>
        <end position="202"/>
    </location>
</feature>
<gene>
    <name evidence="2" type="ORF">FCM35_KLT18689</name>
</gene>
<accession>A0A833RB22</accession>
<organism evidence="2 3">
    <name type="scientific">Carex littledalei</name>
    <dbReference type="NCBI Taxonomy" id="544730"/>
    <lineage>
        <taxon>Eukaryota</taxon>
        <taxon>Viridiplantae</taxon>
        <taxon>Streptophyta</taxon>
        <taxon>Embryophyta</taxon>
        <taxon>Tracheophyta</taxon>
        <taxon>Spermatophyta</taxon>
        <taxon>Magnoliopsida</taxon>
        <taxon>Liliopsida</taxon>
        <taxon>Poales</taxon>
        <taxon>Cyperaceae</taxon>
        <taxon>Cyperoideae</taxon>
        <taxon>Cariceae</taxon>
        <taxon>Carex</taxon>
        <taxon>Carex subgen. Euthyceras</taxon>
    </lineage>
</organism>
<dbReference type="Gene3D" id="3.40.50.620">
    <property type="entry name" value="HUPs"/>
    <property type="match status" value="1"/>
</dbReference>
<comment type="caution">
    <text evidence="2">The sequence shown here is derived from an EMBL/GenBank/DDBJ whole genome shotgun (WGS) entry which is preliminary data.</text>
</comment>
<dbReference type="OrthoDB" id="1667873at2759"/>
<protein>
    <submittedName>
        <fullName evidence="2">Universal stress protein family</fullName>
    </submittedName>
</protein>
<dbReference type="InterPro" id="IPR006016">
    <property type="entry name" value="UspA"/>
</dbReference>
<evidence type="ECO:0000259" key="1">
    <source>
        <dbReference type="Pfam" id="PF00582"/>
    </source>
</evidence>
<dbReference type="Pfam" id="PF00582">
    <property type="entry name" value="Usp"/>
    <property type="match status" value="1"/>
</dbReference>
<dbReference type="EMBL" id="SWLB01000006">
    <property type="protein sequence ID" value="KAF3338102.1"/>
    <property type="molecule type" value="Genomic_DNA"/>
</dbReference>
<evidence type="ECO:0000313" key="2">
    <source>
        <dbReference type="EMBL" id="KAF3338102.1"/>
    </source>
</evidence>
<dbReference type="InterPro" id="IPR014729">
    <property type="entry name" value="Rossmann-like_a/b/a_fold"/>
</dbReference>
<dbReference type="SUPFAM" id="SSF52402">
    <property type="entry name" value="Adenine nucleotide alpha hydrolases-like"/>
    <property type="match status" value="1"/>
</dbReference>
<dbReference type="AlphaFoldDB" id="A0A833RB22"/>
<sequence>MARGTSRLPINLCPNLIGTRIRFRSRTLNKPELPRIRTGRNDKTEAKACYELTNQKEETRRKVMVAVDSSQEAKTALHWALSHAVQPDDTVLLLDVVKPSTIEKSRGTEENLLLHAMKSICQAKRPEVHVELSLVEGKERGPAIVEAAKRHGISLLVIGQKKRGSITLRLLKIWTAGGKSIAIGDAAEYCVKNAACMALAVRRKTNQGGYLITTKRFKDFWLLA</sequence>